<reference evidence="3 4" key="1">
    <citation type="submission" date="2020-04" db="EMBL/GenBank/DDBJ databases">
        <authorList>
            <person name="Laetsch R D."/>
            <person name="Stevens L."/>
            <person name="Kumar S."/>
            <person name="Blaxter L. M."/>
        </authorList>
    </citation>
    <scope>NUCLEOTIDE SEQUENCE [LARGE SCALE GENOMIC DNA]</scope>
</reference>
<feature type="region of interest" description="Disordered" evidence="1">
    <location>
        <begin position="1"/>
        <end position="79"/>
    </location>
</feature>
<feature type="compositionally biased region" description="Basic and acidic residues" evidence="1">
    <location>
        <begin position="37"/>
        <end position="60"/>
    </location>
</feature>
<dbReference type="AlphaFoldDB" id="A0A8S1EQB7"/>
<evidence type="ECO:0000259" key="2">
    <source>
        <dbReference type="Pfam" id="PF21039"/>
    </source>
</evidence>
<dbReference type="Proteomes" id="UP000494206">
    <property type="component" value="Unassembled WGS sequence"/>
</dbReference>
<evidence type="ECO:0000313" key="4">
    <source>
        <dbReference type="Proteomes" id="UP000494206"/>
    </source>
</evidence>
<dbReference type="PANTHER" id="PTHR13371">
    <property type="entry name" value="GLYCINE-, GLUTAMATE-, THIENYLCYCLOHEXYLPIPERIDINE-BINDING PROTEIN"/>
    <property type="match status" value="1"/>
</dbReference>
<dbReference type="EMBL" id="CADEPM010000003">
    <property type="protein sequence ID" value="CAB3403320.1"/>
    <property type="molecule type" value="Genomic_DNA"/>
</dbReference>
<gene>
    <name evidence="3" type="ORF">CBOVIS_LOCUS5817</name>
</gene>
<comment type="caution">
    <text evidence="3">The sequence shown here is derived from an EMBL/GenBank/DDBJ whole genome shotgun (WGS) entry which is preliminary data.</text>
</comment>
<feature type="compositionally biased region" description="Basic and acidic residues" evidence="1">
    <location>
        <begin position="258"/>
        <end position="278"/>
    </location>
</feature>
<evidence type="ECO:0000313" key="3">
    <source>
        <dbReference type="EMBL" id="CAB3403320.1"/>
    </source>
</evidence>
<dbReference type="InterPro" id="IPR052607">
    <property type="entry name" value="CEP104-like"/>
</dbReference>
<organism evidence="3 4">
    <name type="scientific">Caenorhabditis bovis</name>
    <dbReference type="NCBI Taxonomy" id="2654633"/>
    <lineage>
        <taxon>Eukaryota</taxon>
        <taxon>Metazoa</taxon>
        <taxon>Ecdysozoa</taxon>
        <taxon>Nematoda</taxon>
        <taxon>Chromadorea</taxon>
        <taxon>Rhabditida</taxon>
        <taxon>Rhabditina</taxon>
        <taxon>Rhabditomorpha</taxon>
        <taxon>Rhabditoidea</taxon>
        <taxon>Rhabditidae</taxon>
        <taxon>Peloderinae</taxon>
        <taxon>Caenorhabditis</taxon>
    </lineage>
</organism>
<dbReference type="GO" id="GO:0005929">
    <property type="term" value="C:cilium"/>
    <property type="evidence" value="ECO:0007669"/>
    <property type="project" value="TreeGrafter"/>
</dbReference>
<protein>
    <recommendedName>
        <fullName evidence="2">Centrosomal protein CEP104 Zn finger domain-containing protein</fullName>
    </recommendedName>
</protein>
<evidence type="ECO:0000256" key="1">
    <source>
        <dbReference type="SAM" id="MobiDB-lite"/>
    </source>
</evidence>
<feature type="compositionally biased region" description="Low complexity" evidence="1">
    <location>
        <begin position="279"/>
        <end position="288"/>
    </location>
</feature>
<name>A0A8S1EQB7_9PELO</name>
<feature type="domain" description="Centrosomal protein CEP104 Zn finger" evidence="2">
    <location>
        <begin position="113"/>
        <end position="226"/>
    </location>
</feature>
<accession>A0A8S1EQB7</accession>
<dbReference type="Pfam" id="PF21039">
    <property type="entry name" value="CEP104_ZnF"/>
    <property type="match status" value="1"/>
</dbReference>
<sequence>MKAFGVNSKWTPDKNPTPDDDWRPITPLKQRKRATTPKRDQRAESRQSRRFEPESEEKPKSRPRSSASAEPKPTKKNQRLAEVAKYGLLPDVVQSANGTVTDDPYKLPTHIGQCPHCQVTENGLGQKGAMEKHFAKLCKVMTTCKYCLKVVMVAHLTDHLIYRCDFLKGTMDECGDCGLAIDKEDKANDSGHPMCRGRKPPSGAQWCPLCTVAVNDDEQDWREHLTTTCYNNPRIDGPERDPYEIKSEQDKILNAAKARKEEEKRKAEEKKKLEEQKQRQQQQQQQAASMTPYPGKMIDADKLVAALQEIQERKKAEKKKKFKELENS</sequence>
<dbReference type="InterPro" id="IPR048738">
    <property type="entry name" value="CEP104_Znf"/>
</dbReference>
<dbReference type="PANTHER" id="PTHR13371:SF0">
    <property type="entry name" value="CENTROSOMAL PROTEIN OF 104 KDA"/>
    <property type="match status" value="1"/>
</dbReference>
<feature type="region of interest" description="Disordered" evidence="1">
    <location>
        <begin position="257"/>
        <end position="299"/>
    </location>
</feature>
<proteinExistence type="predicted"/>
<keyword evidence="4" id="KW-1185">Reference proteome</keyword>
<dbReference type="OrthoDB" id="66599at2759"/>